<evidence type="ECO:0000259" key="7">
    <source>
        <dbReference type="SMART" id="SM00148"/>
    </source>
</evidence>
<dbReference type="GO" id="GO:0006629">
    <property type="term" value="P:lipid metabolic process"/>
    <property type="evidence" value="ECO:0007669"/>
    <property type="project" value="InterPro"/>
</dbReference>
<dbReference type="SMART" id="SM00148">
    <property type="entry name" value="PLCXc"/>
    <property type="match status" value="1"/>
</dbReference>
<name>A0AAE9SY73_9GAMM</name>
<feature type="region of interest" description="Disordered" evidence="6">
    <location>
        <begin position="1"/>
        <end position="28"/>
    </location>
</feature>
<dbReference type="KEGG" id="ppoo:LW347_11095"/>
<evidence type="ECO:0000256" key="3">
    <source>
        <dbReference type="ARBA" id="ARBA00019758"/>
    </source>
</evidence>
<dbReference type="InterPro" id="IPR051057">
    <property type="entry name" value="PI-PLC_domain"/>
</dbReference>
<evidence type="ECO:0000313" key="8">
    <source>
        <dbReference type="EMBL" id="UVO06486.1"/>
    </source>
</evidence>
<dbReference type="EC" id="4.6.1.13" evidence="2"/>
<dbReference type="AlphaFoldDB" id="A0AAE9SY73"/>
<evidence type="ECO:0000256" key="4">
    <source>
        <dbReference type="ARBA" id="ARBA00030474"/>
    </source>
</evidence>
<dbReference type="Proteomes" id="UP001059272">
    <property type="component" value="Chromosome"/>
</dbReference>
<dbReference type="InterPro" id="IPR000909">
    <property type="entry name" value="PLipase_C_PInositol-sp_X_dom"/>
</dbReference>
<dbReference type="RefSeq" id="WP_258882331.1">
    <property type="nucleotide sequence ID" value="NZ_CP090065.1"/>
</dbReference>
<reference evidence="8" key="1">
    <citation type="submission" date="2021-12" db="EMBL/GenBank/DDBJ databases">
        <title>Genome sequence of novel Pectobacterium sp. causing blackleg.</title>
        <authorList>
            <person name="Wang J."/>
        </authorList>
    </citation>
    <scope>NUCLEOTIDE SEQUENCE</scope>
    <source>
        <strain evidence="8">BY21311</strain>
    </source>
</reference>
<evidence type="ECO:0000256" key="2">
    <source>
        <dbReference type="ARBA" id="ARBA00012581"/>
    </source>
</evidence>
<dbReference type="Gene3D" id="3.30.160.280">
    <property type="match status" value="1"/>
</dbReference>
<dbReference type="PANTHER" id="PTHR13593:SF113">
    <property type="entry name" value="SI:DKEY-266F7.9"/>
    <property type="match status" value="1"/>
</dbReference>
<dbReference type="CDD" id="cd23667">
    <property type="entry name" value="beta-trefoil_Ricin_CqDVP-like"/>
    <property type="match status" value="1"/>
</dbReference>
<evidence type="ECO:0000256" key="6">
    <source>
        <dbReference type="SAM" id="MobiDB-lite"/>
    </source>
</evidence>
<dbReference type="GO" id="GO:0008081">
    <property type="term" value="F:phosphoric diester hydrolase activity"/>
    <property type="evidence" value="ECO:0007669"/>
    <property type="project" value="InterPro"/>
</dbReference>
<dbReference type="PANTHER" id="PTHR13593">
    <property type="match status" value="1"/>
</dbReference>
<evidence type="ECO:0000256" key="1">
    <source>
        <dbReference type="ARBA" id="ARBA00001316"/>
    </source>
</evidence>
<dbReference type="Pfam" id="PF00388">
    <property type="entry name" value="PI-PLC-X"/>
    <property type="match status" value="1"/>
</dbReference>
<protein>
    <recommendedName>
        <fullName evidence="3">1-phosphatidylinositol phosphodiesterase</fullName>
        <ecNumber evidence="2">4.6.1.13</ecNumber>
    </recommendedName>
    <alternativeName>
        <fullName evidence="4">Phosphatidylinositol diacylglycerol-lyase</fullName>
    </alternativeName>
    <alternativeName>
        <fullName evidence="5">Phosphatidylinositol-specific phospholipase C</fullName>
    </alternativeName>
</protein>
<evidence type="ECO:0000313" key="9">
    <source>
        <dbReference type="Proteomes" id="UP001059272"/>
    </source>
</evidence>
<evidence type="ECO:0000256" key="5">
    <source>
        <dbReference type="ARBA" id="ARBA00030782"/>
    </source>
</evidence>
<dbReference type="PROSITE" id="PS50007">
    <property type="entry name" value="PIPLC_X_DOMAIN"/>
    <property type="match status" value="1"/>
</dbReference>
<feature type="compositionally biased region" description="Basic and acidic residues" evidence="6">
    <location>
        <begin position="1"/>
        <end position="10"/>
    </location>
</feature>
<dbReference type="EMBL" id="CP090065">
    <property type="protein sequence ID" value="UVO06486.1"/>
    <property type="molecule type" value="Genomic_DNA"/>
</dbReference>
<dbReference type="SUPFAM" id="SSF51695">
    <property type="entry name" value="PLC-like phosphodiesterases"/>
    <property type="match status" value="1"/>
</dbReference>
<dbReference type="InterPro" id="IPR017946">
    <property type="entry name" value="PLC-like_Pdiesterase_TIM-brl"/>
</dbReference>
<dbReference type="GO" id="GO:0004436">
    <property type="term" value="F:phosphatidylinositol diacylglycerol-lyase activity"/>
    <property type="evidence" value="ECO:0007669"/>
    <property type="project" value="UniProtKB-EC"/>
</dbReference>
<dbReference type="Gene3D" id="3.20.20.190">
    <property type="entry name" value="Phosphatidylinositol (PI) phosphodiesterase"/>
    <property type="match status" value="1"/>
</dbReference>
<feature type="compositionally biased region" description="Polar residues" evidence="6">
    <location>
        <begin position="11"/>
        <end position="28"/>
    </location>
</feature>
<gene>
    <name evidence="8" type="ORF">LW347_11095</name>
</gene>
<organism evidence="8 9">
    <name type="scientific">Pectobacterium polonicum</name>
    <dbReference type="NCBI Taxonomy" id="2485124"/>
    <lineage>
        <taxon>Bacteria</taxon>
        <taxon>Pseudomonadati</taxon>
        <taxon>Pseudomonadota</taxon>
        <taxon>Gammaproteobacteria</taxon>
        <taxon>Enterobacterales</taxon>
        <taxon>Pectobacteriaceae</taxon>
        <taxon>Pectobacterium</taxon>
    </lineage>
</organism>
<feature type="domain" description="Phosphatidylinositol-specific phospholipase C X" evidence="7">
    <location>
        <begin position="93"/>
        <end position="238"/>
    </location>
</feature>
<sequence length="524" mass="60716">MVNNENRNEDIQSNAIGTSPRGSYQNPKLWNETGNVGDVYYYPEYRFYFRFLSSGYPSVGNRYFPTKPENNSDWKFLGGFNLGLADWMSSVPDNTPLNRMSIPGTHDSCTYTYHDVITKGWVRTQNWSIEEQLNNGIRFLDLRCSADVNGDRIIWMYHGKYDLKIKLTDVLSICKIFLDKHPLETILLSIQKEHGEVSDIDFIRCFNFNTEEYESYLWEKNTTPNLIDVRKKMVIVSRVSGLKGLQWSEMDIEDYSEGALFTNYPNEKVKRVESHLVSATSSNKKGSGDTFVTFLSINPVSDVFETNFRLSSYVNEHIYMYLMDGIGINKSLSANDTPYLGIMPMDFPDNYTHLIKAIVKFNDHEVINHAASVSMYNTEYNNYIYASSLLDNVVSDNTKNKRRVVGWRVTDQPVSQGTWKIVQADDSIYLFNTYYKEFIYASCYVKDDRRSVCGWILGVQNEIDDACMWYLYKQAGDVFTIKNKSFGEYFYATSLYDGDNKDNRRKTACWHKGNVVSQAFFKLR</sequence>
<comment type="catalytic activity">
    <reaction evidence="1">
        <text>a 1,2-diacyl-sn-glycero-3-phospho-(1D-myo-inositol) = 1D-myo-inositol 1,2-cyclic phosphate + a 1,2-diacyl-sn-glycerol</text>
        <dbReference type="Rhea" id="RHEA:17093"/>
        <dbReference type="ChEBI" id="CHEBI:17815"/>
        <dbReference type="ChEBI" id="CHEBI:57880"/>
        <dbReference type="ChEBI" id="CHEBI:58484"/>
        <dbReference type="EC" id="4.6.1.13"/>
    </reaction>
</comment>
<proteinExistence type="predicted"/>
<accession>A0AAE9SY73</accession>